<gene>
    <name evidence="1" type="ORF">RCL2_002378100</name>
</gene>
<dbReference type="Proteomes" id="UP000615446">
    <property type="component" value="Unassembled WGS sequence"/>
</dbReference>
<sequence length="96" mass="11154">MPCNLNAICCIDQYNKTLEKSSFIAVGIISSQHQNINIFIHIVAFYPKDVTQNCELERFKKGDIIRVQGRFSIIETEVDKNIRSEHINYKHIKIDT</sequence>
<accession>A0A8H3QYY8</accession>
<organism evidence="1 2">
    <name type="scientific">Rhizophagus clarus</name>
    <dbReference type="NCBI Taxonomy" id="94130"/>
    <lineage>
        <taxon>Eukaryota</taxon>
        <taxon>Fungi</taxon>
        <taxon>Fungi incertae sedis</taxon>
        <taxon>Mucoromycota</taxon>
        <taxon>Glomeromycotina</taxon>
        <taxon>Glomeromycetes</taxon>
        <taxon>Glomerales</taxon>
        <taxon>Glomeraceae</taxon>
        <taxon>Rhizophagus</taxon>
    </lineage>
</organism>
<protein>
    <submittedName>
        <fullName evidence="1">Uncharacterized protein</fullName>
    </submittedName>
</protein>
<dbReference type="EMBL" id="BLAL01000257">
    <property type="protein sequence ID" value="GES97191.1"/>
    <property type="molecule type" value="Genomic_DNA"/>
</dbReference>
<proteinExistence type="predicted"/>
<evidence type="ECO:0000313" key="2">
    <source>
        <dbReference type="Proteomes" id="UP000615446"/>
    </source>
</evidence>
<name>A0A8H3QYY8_9GLOM</name>
<dbReference type="AlphaFoldDB" id="A0A8H3QYY8"/>
<evidence type="ECO:0000313" key="1">
    <source>
        <dbReference type="EMBL" id="GES97191.1"/>
    </source>
</evidence>
<comment type="caution">
    <text evidence="1">The sequence shown here is derived from an EMBL/GenBank/DDBJ whole genome shotgun (WGS) entry which is preliminary data.</text>
</comment>
<reference evidence="1" key="1">
    <citation type="submission" date="2019-10" db="EMBL/GenBank/DDBJ databases">
        <title>Conservation and host-specific expression of non-tandemly repeated heterogenous ribosome RNA gene in arbuscular mycorrhizal fungi.</title>
        <authorList>
            <person name="Maeda T."/>
            <person name="Kobayashi Y."/>
            <person name="Nakagawa T."/>
            <person name="Ezawa T."/>
            <person name="Yamaguchi K."/>
            <person name="Bino T."/>
            <person name="Nishimoto Y."/>
            <person name="Shigenobu S."/>
            <person name="Kawaguchi M."/>
        </authorList>
    </citation>
    <scope>NUCLEOTIDE SEQUENCE</scope>
    <source>
        <strain evidence="1">HR1</strain>
    </source>
</reference>
<dbReference type="OrthoDB" id="2422711at2759"/>